<dbReference type="AlphaFoldDB" id="A0AAP0NV05"/>
<dbReference type="Proteomes" id="UP001419268">
    <property type="component" value="Unassembled WGS sequence"/>
</dbReference>
<feature type="transmembrane region" description="Helical" evidence="2">
    <location>
        <begin position="6"/>
        <end position="27"/>
    </location>
</feature>
<protein>
    <submittedName>
        <fullName evidence="3">Uncharacterized protein</fullName>
    </submittedName>
</protein>
<feature type="compositionally biased region" description="Polar residues" evidence="1">
    <location>
        <begin position="110"/>
        <end position="120"/>
    </location>
</feature>
<name>A0AAP0NV05_9MAGN</name>
<proteinExistence type="predicted"/>
<comment type="caution">
    <text evidence="3">The sequence shown here is derived from an EMBL/GenBank/DDBJ whole genome shotgun (WGS) entry which is preliminary data.</text>
</comment>
<keyword evidence="4" id="KW-1185">Reference proteome</keyword>
<keyword evidence="2" id="KW-0472">Membrane</keyword>
<evidence type="ECO:0000313" key="3">
    <source>
        <dbReference type="EMBL" id="KAK9118690.1"/>
    </source>
</evidence>
<reference evidence="3 4" key="1">
    <citation type="submission" date="2024-01" db="EMBL/GenBank/DDBJ databases">
        <title>Genome assemblies of Stephania.</title>
        <authorList>
            <person name="Yang L."/>
        </authorList>
    </citation>
    <scope>NUCLEOTIDE SEQUENCE [LARGE SCALE GENOMIC DNA]</scope>
    <source>
        <strain evidence="3">JXDWG</strain>
        <tissue evidence="3">Leaf</tissue>
    </source>
</reference>
<keyword evidence="2" id="KW-0812">Transmembrane</keyword>
<keyword evidence="2" id="KW-1133">Transmembrane helix</keyword>
<sequence>MLLLIFLIYATNLLLSSIATTLFSIVFPSRHHPMLHRRPTLCSPPRSACPTLCLLEPLLHRRLVRRRHCCRSESQPPSPSLIDSSASRTLLPCSATAAATMRTSVWAFSNSPPTEQSMESRPQYPSLLHEGPPPPPSSIPSKLIVNFVLPYQFEIASKESFSTV</sequence>
<accession>A0AAP0NV05</accession>
<organism evidence="3 4">
    <name type="scientific">Stephania cephalantha</name>
    <dbReference type="NCBI Taxonomy" id="152367"/>
    <lineage>
        <taxon>Eukaryota</taxon>
        <taxon>Viridiplantae</taxon>
        <taxon>Streptophyta</taxon>
        <taxon>Embryophyta</taxon>
        <taxon>Tracheophyta</taxon>
        <taxon>Spermatophyta</taxon>
        <taxon>Magnoliopsida</taxon>
        <taxon>Ranunculales</taxon>
        <taxon>Menispermaceae</taxon>
        <taxon>Menispermoideae</taxon>
        <taxon>Cissampelideae</taxon>
        <taxon>Stephania</taxon>
    </lineage>
</organism>
<evidence type="ECO:0000256" key="1">
    <source>
        <dbReference type="SAM" id="MobiDB-lite"/>
    </source>
</evidence>
<evidence type="ECO:0000256" key="2">
    <source>
        <dbReference type="SAM" id="Phobius"/>
    </source>
</evidence>
<feature type="region of interest" description="Disordered" evidence="1">
    <location>
        <begin position="110"/>
        <end position="135"/>
    </location>
</feature>
<evidence type="ECO:0000313" key="4">
    <source>
        <dbReference type="Proteomes" id="UP001419268"/>
    </source>
</evidence>
<dbReference type="EMBL" id="JBBNAG010000007">
    <property type="protein sequence ID" value="KAK9118690.1"/>
    <property type="molecule type" value="Genomic_DNA"/>
</dbReference>
<gene>
    <name evidence="3" type="ORF">Scep_016783</name>
</gene>